<sequence length="181" mass="20565">MVQYIIRIDFRMATLFSSSFYDGKKPELFELDGIVANLPSHFPQSLIGLMIRMAHSSFIETINVDMNGVPTSMSRGLHESCFVPHDQSYDCLLQGFGLLLEPHHSYASIGISSDLAFHKSLFRVPIWSHCAHTFTIAIDFSSKPYLRKPERPTLFTDIADTQHFELEKIVVCAFRLALQPL</sequence>
<dbReference type="Proteomes" id="UP000186922">
    <property type="component" value="Unassembled WGS sequence"/>
</dbReference>
<reference evidence="1 2" key="1">
    <citation type="journal article" date="2016" name="Nat. Commun.">
        <title>Extremotolerant tardigrade genome and improved radiotolerance of human cultured cells by tardigrade-unique protein.</title>
        <authorList>
            <person name="Hashimoto T."/>
            <person name="Horikawa D.D."/>
            <person name="Saito Y."/>
            <person name="Kuwahara H."/>
            <person name="Kozuka-Hata H."/>
            <person name="Shin-I T."/>
            <person name="Minakuchi Y."/>
            <person name="Ohishi K."/>
            <person name="Motoyama A."/>
            <person name="Aizu T."/>
            <person name="Enomoto A."/>
            <person name="Kondo K."/>
            <person name="Tanaka S."/>
            <person name="Hara Y."/>
            <person name="Koshikawa S."/>
            <person name="Sagara H."/>
            <person name="Miura T."/>
            <person name="Yokobori S."/>
            <person name="Miyagawa K."/>
            <person name="Suzuki Y."/>
            <person name="Kubo T."/>
            <person name="Oyama M."/>
            <person name="Kohara Y."/>
            <person name="Fujiyama A."/>
            <person name="Arakawa K."/>
            <person name="Katayama T."/>
            <person name="Toyoda A."/>
            <person name="Kunieda T."/>
        </authorList>
    </citation>
    <scope>NUCLEOTIDE SEQUENCE [LARGE SCALE GENOMIC DNA]</scope>
    <source>
        <strain evidence="1 2">YOKOZUNA-1</strain>
    </source>
</reference>
<keyword evidence="2" id="KW-1185">Reference proteome</keyword>
<gene>
    <name evidence="1" type="primary">RvY_00399-1</name>
    <name evidence="1" type="synonym">RvY_00399.1</name>
    <name evidence="1" type="ORF">RvY_00399</name>
</gene>
<name>A0A1D1UDL2_RAMVA</name>
<dbReference type="EMBL" id="BDGG01000001">
    <property type="protein sequence ID" value="GAU87571.1"/>
    <property type="molecule type" value="Genomic_DNA"/>
</dbReference>
<proteinExistence type="predicted"/>
<accession>A0A1D1UDL2</accession>
<protein>
    <submittedName>
        <fullName evidence="1">Uncharacterized protein</fullName>
    </submittedName>
</protein>
<organism evidence="1 2">
    <name type="scientific">Ramazzottius varieornatus</name>
    <name type="common">Water bear</name>
    <name type="synonym">Tardigrade</name>
    <dbReference type="NCBI Taxonomy" id="947166"/>
    <lineage>
        <taxon>Eukaryota</taxon>
        <taxon>Metazoa</taxon>
        <taxon>Ecdysozoa</taxon>
        <taxon>Tardigrada</taxon>
        <taxon>Eutardigrada</taxon>
        <taxon>Parachela</taxon>
        <taxon>Hypsibioidea</taxon>
        <taxon>Ramazzottiidae</taxon>
        <taxon>Ramazzottius</taxon>
    </lineage>
</organism>
<comment type="caution">
    <text evidence="1">The sequence shown here is derived from an EMBL/GenBank/DDBJ whole genome shotgun (WGS) entry which is preliminary data.</text>
</comment>
<evidence type="ECO:0000313" key="2">
    <source>
        <dbReference type="Proteomes" id="UP000186922"/>
    </source>
</evidence>
<dbReference type="AlphaFoldDB" id="A0A1D1UDL2"/>
<evidence type="ECO:0000313" key="1">
    <source>
        <dbReference type="EMBL" id="GAU87571.1"/>
    </source>
</evidence>